<dbReference type="Gene3D" id="3.30.470.20">
    <property type="entry name" value="ATP-grasp fold, B domain"/>
    <property type="match status" value="1"/>
</dbReference>
<dbReference type="Proteomes" id="UP001649230">
    <property type="component" value="Chromosome"/>
</dbReference>
<dbReference type="PANTHER" id="PTHR37018:SF1">
    <property type="entry name" value="CULTURE SPECIFIC PROTEIN, PUTATIVE (AFU_ORTHOLOGUE AFUA_2G00130)-RELATED"/>
    <property type="match status" value="1"/>
</dbReference>
<reference evidence="5 6" key="1">
    <citation type="journal article" date="2024" name="Int. J. Syst. Evol. Microbiol.">
        <title>Paenibacillus hexagrammi sp. nov., a novel bacterium isolated from the gut content of Hexagrammos agrammus.</title>
        <authorList>
            <person name="Jung H.K."/>
            <person name="Kim D.G."/>
            <person name="Zin H."/>
            <person name="Park J."/>
            <person name="Jung H."/>
            <person name="Kim Y.O."/>
            <person name="Kong H.J."/>
            <person name="Kim J.W."/>
            <person name="Kim Y.S."/>
        </authorList>
    </citation>
    <scope>NUCLEOTIDE SEQUENCE [LARGE SCALE GENOMIC DNA]</scope>
    <source>
        <strain evidence="5 6">YPD9-1</strain>
    </source>
</reference>
<dbReference type="EMBL" id="CP090978">
    <property type="protein sequence ID" value="UJF34502.1"/>
    <property type="molecule type" value="Genomic_DNA"/>
</dbReference>
<dbReference type="Pfam" id="PF02222">
    <property type="entry name" value="ATP-grasp"/>
    <property type="match status" value="1"/>
</dbReference>
<keyword evidence="2 3" id="KW-0067">ATP-binding</keyword>
<gene>
    <name evidence="5" type="ORF">L0M14_04765</name>
</gene>
<evidence type="ECO:0000256" key="3">
    <source>
        <dbReference type="PROSITE-ProRule" id="PRU00409"/>
    </source>
</evidence>
<name>A0ABY3SKV3_9BACL</name>
<evidence type="ECO:0000256" key="1">
    <source>
        <dbReference type="ARBA" id="ARBA00022741"/>
    </source>
</evidence>
<dbReference type="Pfam" id="PF18105">
    <property type="entry name" value="PGM1_C"/>
    <property type="match status" value="1"/>
</dbReference>
<dbReference type="InterPro" id="IPR040754">
    <property type="entry name" value="PreAtp-grasp"/>
</dbReference>
<accession>A0ABY3SKV3</accession>
<dbReference type="RefSeq" id="WP_235121076.1">
    <property type="nucleotide sequence ID" value="NZ_CP090978.1"/>
</dbReference>
<dbReference type="InterPro" id="IPR041356">
    <property type="entry name" value="PGM1_C"/>
</dbReference>
<dbReference type="SUPFAM" id="SSF56059">
    <property type="entry name" value="Glutathione synthetase ATP-binding domain-like"/>
    <property type="match status" value="1"/>
</dbReference>
<dbReference type="PROSITE" id="PS50975">
    <property type="entry name" value="ATP_GRASP"/>
    <property type="match status" value="1"/>
</dbReference>
<keyword evidence="6" id="KW-1185">Reference proteome</keyword>
<dbReference type="InterPro" id="IPR003135">
    <property type="entry name" value="ATP-grasp_carboxylate-amine"/>
</dbReference>
<protein>
    <submittedName>
        <fullName evidence="5">Peptide ligase PGM1-related protein</fullName>
    </submittedName>
</protein>
<dbReference type="PANTHER" id="PTHR37018">
    <property type="entry name" value="CULTURE SPECIFIC PROTEIN, PUTATIVE (AFU_ORTHOLOGUE AFUA_2G00130)-RELATED"/>
    <property type="match status" value="1"/>
</dbReference>
<keyword evidence="1 3" id="KW-0547">Nucleotide-binding</keyword>
<evidence type="ECO:0000313" key="5">
    <source>
        <dbReference type="EMBL" id="UJF34502.1"/>
    </source>
</evidence>
<dbReference type="Pfam" id="PF18604">
    <property type="entry name" value="PreAtp-grasp"/>
    <property type="match status" value="1"/>
</dbReference>
<dbReference type="GO" id="GO:0016874">
    <property type="term" value="F:ligase activity"/>
    <property type="evidence" value="ECO:0007669"/>
    <property type="project" value="UniProtKB-KW"/>
</dbReference>
<dbReference type="InterPro" id="IPR053269">
    <property type="entry name" value="Asp-Met_ligase"/>
</dbReference>
<feature type="domain" description="ATP-grasp" evidence="4">
    <location>
        <begin position="163"/>
        <end position="368"/>
    </location>
</feature>
<organism evidence="5 6">
    <name type="scientific">Paenibacillus hexagrammi</name>
    <dbReference type="NCBI Taxonomy" id="2908839"/>
    <lineage>
        <taxon>Bacteria</taxon>
        <taxon>Bacillati</taxon>
        <taxon>Bacillota</taxon>
        <taxon>Bacilli</taxon>
        <taxon>Bacillales</taxon>
        <taxon>Paenibacillaceae</taxon>
        <taxon>Paenibacillus</taxon>
    </lineage>
</organism>
<evidence type="ECO:0000313" key="6">
    <source>
        <dbReference type="Proteomes" id="UP001649230"/>
    </source>
</evidence>
<evidence type="ECO:0000259" key="4">
    <source>
        <dbReference type="PROSITE" id="PS50975"/>
    </source>
</evidence>
<keyword evidence="5" id="KW-0436">Ligase</keyword>
<evidence type="ECO:0000256" key="2">
    <source>
        <dbReference type="ARBA" id="ARBA00022840"/>
    </source>
</evidence>
<sequence length="466" mass="52443">MTFHLIHYVTTQRGEGTLIWMLNIGAEKYWNRVQAGINDPNENRLVNRVEEMNILLCREQDILILREQPDAAFISRMREYGFSIPRILTPSQADPLTPIAELVLQDSALMEQLKILADSREDVCFVPYAVTALEEQIAEACGLRMMGASSVLHASVNDKIMNRRMAEELGFPITEGKVCTSIEEIREAYERLTAEAPFFTKVIIKEPHGASGKGLYIVDHESKLAPLLSRFSRVLRSSPDSQWIVEGWHEKSADVNYQIYVAPDGTVDVFSIKQQILRETVYIGSKMPPTLSEGILQAYHEYGQKIGAYLYALGYTGIAGIDSIITSEGTIVPIIEINGRFTLSTYISFLQGVLGESKVFSRYFRVHSDRQINYQELCALLDHTGILYDSSRGEGVILYTAGSLPIHRDESSSTYTGRMFALIVSQDWQTNERIHTQLEKIVDDLAHTNRNVMNVHLAGEKEAAQA</sequence>
<dbReference type="InterPro" id="IPR011761">
    <property type="entry name" value="ATP-grasp"/>
</dbReference>
<proteinExistence type="predicted"/>